<feature type="compositionally biased region" description="Polar residues" evidence="1">
    <location>
        <begin position="81"/>
        <end position="99"/>
    </location>
</feature>
<dbReference type="EMBL" id="JARBJD010000127">
    <property type="protein sequence ID" value="KAK2950959.1"/>
    <property type="molecule type" value="Genomic_DNA"/>
</dbReference>
<sequence>MEPKKEPLPPRRRILQTQHLEPPSSPSPVSSTLLRPTSSRKAVSKYVQSSSSLPSLPPSSQIPPNEHMTDISKPTAIARRSISTQKVNPKQPFDTTTLHQTIQTLELEVKRLKEEHSQIKPKDTVQLSRSTQTPIIERSRPSQASLPVSPKKQQGESIGYDLTDVFAFRASLGTIFRGR</sequence>
<feature type="compositionally biased region" description="Polar residues" evidence="1">
    <location>
        <begin position="125"/>
        <end position="134"/>
    </location>
</feature>
<proteinExistence type="predicted"/>
<gene>
    <name evidence="2" type="ORF">BLNAU_14150</name>
</gene>
<protein>
    <submittedName>
        <fullName evidence="2">Uncharacterized protein</fullName>
    </submittedName>
</protein>
<feature type="region of interest" description="Disordered" evidence="1">
    <location>
        <begin position="114"/>
        <end position="155"/>
    </location>
</feature>
<organism evidence="2 3">
    <name type="scientific">Blattamonas nauphoetae</name>
    <dbReference type="NCBI Taxonomy" id="2049346"/>
    <lineage>
        <taxon>Eukaryota</taxon>
        <taxon>Metamonada</taxon>
        <taxon>Preaxostyla</taxon>
        <taxon>Oxymonadida</taxon>
        <taxon>Blattamonas</taxon>
    </lineage>
</organism>
<feature type="compositionally biased region" description="Basic and acidic residues" evidence="1">
    <location>
        <begin position="114"/>
        <end position="123"/>
    </location>
</feature>
<evidence type="ECO:0000256" key="1">
    <source>
        <dbReference type="SAM" id="MobiDB-lite"/>
    </source>
</evidence>
<feature type="compositionally biased region" description="Polar residues" evidence="1">
    <location>
        <begin position="141"/>
        <end position="155"/>
    </location>
</feature>
<keyword evidence="3" id="KW-1185">Reference proteome</keyword>
<feature type="compositionally biased region" description="Low complexity" evidence="1">
    <location>
        <begin position="27"/>
        <end position="40"/>
    </location>
</feature>
<reference evidence="2 3" key="1">
    <citation type="journal article" date="2022" name="bioRxiv">
        <title>Genomics of Preaxostyla Flagellates Illuminates Evolutionary Transitions and the Path Towards Mitochondrial Loss.</title>
        <authorList>
            <person name="Novak L.V.F."/>
            <person name="Treitli S.C."/>
            <person name="Pyrih J."/>
            <person name="Halakuc P."/>
            <person name="Pipaliya S.V."/>
            <person name="Vacek V."/>
            <person name="Brzon O."/>
            <person name="Soukal P."/>
            <person name="Eme L."/>
            <person name="Dacks J.B."/>
            <person name="Karnkowska A."/>
            <person name="Elias M."/>
            <person name="Hampl V."/>
        </authorList>
    </citation>
    <scope>NUCLEOTIDE SEQUENCE [LARGE SCALE GENOMIC DNA]</scope>
    <source>
        <strain evidence="2">NAU3</strain>
        <tissue evidence="2">Gut</tissue>
    </source>
</reference>
<evidence type="ECO:0000313" key="2">
    <source>
        <dbReference type="EMBL" id="KAK2950959.1"/>
    </source>
</evidence>
<accession>A0ABQ9XGZ0</accession>
<dbReference type="Proteomes" id="UP001281761">
    <property type="component" value="Unassembled WGS sequence"/>
</dbReference>
<comment type="caution">
    <text evidence="2">The sequence shown here is derived from an EMBL/GenBank/DDBJ whole genome shotgun (WGS) entry which is preliminary data.</text>
</comment>
<evidence type="ECO:0000313" key="3">
    <source>
        <dbReference type="Proteomes" id="UP001281761"/>
    </source>
</evidence>
<name>A0ABQ9XGZ0_9EUKA</name>
<feature type="region of interest" description="Disordered" evidence="1">
    <location>
        <begin position="1"/>
        <end position="99"/>
    </location>
</feature>